<keyword evidence="3" id="KW-1185">Reference proteome</keyword>
<feature type="domain" description="Ig-like" evidence="1">
    <location>
        <begin position="102"/>
        <end position="191"/>
    </location>
</feature>
<evidence type="ECO:0000313" key="3">
    <source>
        <dbReference type="Proteomes" id="UP000283509"/>
    </source>
</evidence>
<evidence type="ECO:0000313" key="2">
    <source>
        <dbReference type="EMBL" id="ROT65805.1"/>
    </source>
</evidence>
<dbReference type="SMART" id="SM00408">
    <property type="entry name" value="IGc2"/>
    <property type="match status" value="1"/>
</dbReference>
<comment type="caution">
    <text evidence="2">The sequence shown here is derived from an EMBL/GenBank/DDBJ whole genome shotgun (WGS) entry which is preliminary data.</text>
</comment>
<dbReference type="SUPFAM" id="SSF48726">
    <property type="entry name" value="Immunoglobulin"/>
    <property type="match status" value="1"/>
</dbReference>
<sequence length="218" mass="23709">MIEAHFIFRSGGCARASGVRFVTRNSVATPESTNPSLNCINCLSSVNVHQTPTITRTGTSESRVVWLVQAEDNQRKLSCTATNPRNHDYVLTNHTLLTVFHPPIVKLSIGRGLNPSAIKEGADVYFTCHVLANPPASRTVFFHEGTKVIPQRNGDSGVFVTGDSLVLQKVTRGVSGRYSCKATNTLGSHTSNFVPLDVLYEPRCVIRSRVLTVTPGTT</sequence>
<dbReference type="InterPro" id="IPR007110">
    <property type="entry name" value="Ig-like_dom"/>
</dbReference>
<dbReference type="InterPro" id="IPR003598">
    <property type="entry name" value="Ig_sub2"/>
</dbReference>
<dbReference type="SMART" id="SM00409">
    <property type="entry name" value="IG"/>
    <property type="match status" value="1"/>
</dbReference>
<proteinExistence type="predicted"/>
<name>A0A3R7SLF8_PENVA</name>
<accession>A0A3R7SLF8</accession>
<dbReference type="AlphaFoldDB" id="A0A3R7SLF8"/>
<dbReference type="Proteomes" id="UP000283509">
    <property type="component" value="Unassembled WGS sequence"/>
</dbReference>
<dbReference type="PROSITE" id="PS50835">
    <property type="entry name" value="IG_LIKE"/>
    <property type="match status" value="1"/>
</dbReference>
<protein>
    <submittedName>
        <fullName evidence="2">Putative kin of IRRE-like protein 2</fullName>
    </submittedName>
</protein>
<dbReference type="OrthoDB" id="10039395at2759"/>
<dbReference type="PANTHER" id="PTHR23278:SF32">
    <property type="entry name" value="NEUROMUSCULIN, ISOFORM E"/>
    <property type="match status" value="1"/>
</dbReference>
<organism evidence="2 3">
    <name type="scientific">Penaeus vannamei</name>
    <name type="common">Whiteleg shrimp</name>
    <name type="synonym">Litopenaeus vannamei</name>
    <dbReference type="NCBI Taxonomy" id="6689"/>
    <lineage>
        <taxon>Eukaryota</taxon>
        <taxon>Metazoa</taxon>
        <taxon>Ecdysozoa</taxon>
        <taxon>Arthropoda</taxon>
        <taxon>Crustacea</taxon>
        <taxon>Multicrustacea</taxon>
        <taxon>Malacostraca</taxon>
        <taxon>Eumalacostraca</taxon>
        <taxon>Eucarida</taxon>
        <taxon>Decapoda</taxon>
        <taxon>Dendrobranchiata</taxon>
        <taxon>Penaeoidea</taxon>
        <taxon>Penaeidae</taxon>
        <taxon>Penaeus</taxon>
    </lineage>
</organism>
<reference evidence="2 3" key="1">
    <citation type="submission" date="2018-04" db="EMBL/GenBank/DDBJ databases">
        <authorList>
            <person name="Zhang X."/>
            <person name="Yuan J."/>
            <person name="Li F."/>
            <person name="Xiang J."/>
        </authorList>
    </citation>
    <scope>NUCLEOTIDE SEQUENCE [LARGE SCALE GENOMIC DNA]</scope>
    <source>
        <tissue evidence="2">Muscle</tissue>
    </source>
</reference>
<dbReference type="Gene3D" id="2.60.40.10">
    <property type="entry name" value="Immunoglobulins"/>
    <property type="match status" value="2"/>
</dbReference>
<dbReference type="InterPro" id="IPR003599">
    <property type="entry name" value="Ig_sub"/>
</dbReference>
<reference evidence="2 3" key="2">
    <citation type="submission" date="2019-01" db="EMBL/GenBank/DDBJ databases">
        <title>The decoding of complex shrimp genome reveals the adaptation for benthos swimmer, frequently molting mechanism and breeding impact on genome.</title>
        <authorList>
            <person name="Sun Y."/>
            <person name="Gao Y."/>
            <person name="Yu Y."/>
        </authorList>
    </citation>
    <scope>NUCLEOTIDE SEQUENCE [LARGE SCALE GENOMIC DNA]</scope>
    <source>
        <tissue evidence="2">Muscle</tissue>
    </source>
</reference>
<dbReference type="InterPro" id="IPR013783">
    <property type="entry name" value="Ig-like_fold"/>
</dbReference>
<dbReference type="Pfam" id="PF13895">
    <property type="entry name" value="Ig_2"/>
    <property type="match status" value="1"/>
</dbReference>
<dbReference type="EMBL" id="QCYY01003035">
    <property type="protein sequence ID" value="ROT65805.1"/>
    <property type="molecule type" value="Genomic_DNA"/>
</dbReference>
<dbReference type="PANTHER" id="PTHR23278">
    <property type="entry name" value="SIDESTEP PROTEIN"/>
    <property type="match status" value="1"/>
</dbReference>
<gene>
    <name evidence="2" type="ORF">C7M84_016213</name>
</gene>
<dbReference type="InterPro" id="IPR036179">
    <property type="entry name" value="Ig-like_dom_sf"/>
</dbReference>
<evidence type="ECO:0000259" key="1">
    <source>
        <dbReference type="PROSITE" id="PS50835"/>
    </source>
</evidence>